<feature type="transmembrane region" description="Helical" evidence="1">
    <location>
        <begin position="262"/>
        <end position="283"/>
    </location>
</feature>
<protein>
    <recommendedName>
        <fullName evidence="2">DUF6533 domain-containing protein</fullName>
    </recommendedName>
</protein>
<evidence type="ECO:0000313" key="3">
    <source>
        <dbReference type="EMBL" id="KIJ12969.1"/>
    </source>
</evidence>
<accession>A0A0C9SUU8</accession>
<gene>
    <name evidence="3" type="ORF">PAXINDRAFT_14184</name>
</gene>
<dbReference type="AlphaFoldDB" id="A0A0C9SUU8"/>
<dbReference type="InterPro" id="IPR045340">
    <property type="entry name" value="DUF6533"/>
</dbReference>
<feature type="domain" description="DUF6533" evidence="2">
    <location>
        <begin position="72"/>
        <end position="117"/>
    </location>
</feature>
<dbReference type="EMBL" id="KN819357">
    <property type="protein sequence ID" value="KIJ12969.1"/>
    <property type="molecule type" value="Genomic_DNA"/>
</dbReference>
<dbReference type="Pfam" id="PF20151">
    <property type="entry name" value="DUF6533"/>
    <property type="match status" value="1"/>
</dbReference>
<keyword evidence="1" id="KW-0472">Membrane</keyword>
<keyword evidence="1" id="KW-0812">Transmembrane</keyword>
<dbReference type="OrthoDB" id="3350812at2759"/>
<organism evidence="3 4">
    <name type="scientific">Paxillus involutus ATCC 200175</name>
    <dbReference type="NCBI Taxonomy" id="664439"/>
    <lineage>
        <taxon>Eukaryota</taxon>
        <taxon>Fungi</taxon>
        <taxon>Dikarya</taxon>
        <taxon>Basidiomycota</taxon>
        <taxon>Agaricomycotina</taxon>
        <taxon>Agaricomycetes</taxon>
        <taxon>Agaricomycetidae</taxon>
        <taxon>Boletales</taxon>
        <taxon>Paxilineae</taxon>
        <taxon>Paxillaceae</taxon>
        <taxon>Paxillus</taxon>
    </lineage>
</organism>
<dbReference type="Proteomes" id="UP000053647">
    <property type="component" value="Unassembled WGS sequence"/>
</dbReference>
<sequence length="342" mass="38567">MYVPALHLHERSGLLSYSTSGAWPLRHAAVVSIQQPPAISKRKSLQWIIRSQLIVSKACLLPHIGDSWLKLFTASIASLFIFDYFYQLEDEVTFIWSRGDWSVGKALFVLTRYIPFIIIPLALCSAFATNLDVHICETLLYIITILQIVAITLSEVIFGLRAYAMWNRNKAVLAFPLTFAAQVYVAAVGFILQLFLPAVTFGESPTAMISGCYETGSSSVIFAVFVVIMFVEAVTTTLTLYRAFRYFQHAPNSLSENMTRGGVFYCVTMFSMSVANVLLIFLLPAHYTYIFTVYQTVMHTVLATRMQLHLRKVDQHTYLVDRFAEESLVPTSFMRSALLADI</sequence>
<evidence type="ECO:0000313" key="4">
    <source>
        <dbReference type="Proteomes" id="UP000053647"/>
    </source>
</evidence>
<keyword evidence="4" id="KW-1185">Reference proteome</keyword>
<dbReference type="HOGENOM" id="CLU_035509_11_2_1"/>
<keyword evidence="1" id="KW-1133">Transmembrane helix</keyword>
<feature type="transmembrane region" description="Helical" evidence="1">
    <location>
        <begin position="107"/>
        <end position="128"/>
    </location>
</feature>
<feature type="transmembrane region" description="Helical" evidence="1">
    <location>
        <begin position="140"/>
        <end position="160"/>
    </location>
</feature>
<feature type="transmembrane region" description="Helical" evidence="1">
    <location>
        <begin position="172"/>
        <end position="196"/>
    </location>
</feature>
<name>A0A0C9SUU8_PAXIN</name>
<proteinExistence type="predicted"/>
<reference evidence="3 4" key="1">
    <citation type="submission" date="2014-06" db="EMBL/GenBank/DDBJ databases">
        <authorList>
            <consortium name="DOE Joint Genome Institute"/>
            <person name="Kuo A."/>
            <person name="Kohler A."/>
            <person name="Nagy L.G."/>
            <person name="Floudas D."/>
            <person name="Copeland A."/>
            <person name="Barry K.W."/>
            <person name="Cichocki N."/>
            <person name="Veneault-Fourrey C."/>
            <person name="LaButti K."/>
            <person name="Lindquist E.A."/>
            <person name="Lipzen A."/>
            <person name="Lundell T."/>
            <person name="Morin E."/>
            <person name="Murat C."/>
            <person name="Sun H."/>
            <person name="Tunlid A."/>
            <person name="Henrissat B."/>
            <person name="Grigoriev I.V."/>
            <person name="Hibbett D.S."/>
            <person name="Martin F."/>
            <person name="Nordberg H.P."/>
            <person name="Cantor M.N."/>
            <person name="Hua S.X."/>
        </authorList>
    </citation>
    <scope>NUCLEOTIDE SEQUENCE [LARGE SCALE GENOMIC DNA]</scope>
    <source>
        <strain evidence="3 4">ATCC 200175</strain>
    </source>
</reference>
<feature type="transmembrane region" description="Helical" evidence="1">
    <location>
        <begin position="216"/>
        <end position="241"/>
    </location>
</feature>
<evidence type="ECO:0000259" key="2">
    <source>
        <dbReference type="Pfam" id="PF20151"/>
    </source>
</evidence>
<reference evidence="4" key="2">
    <citation type="submission" date="2015-01" db="EMBL/GenBank/DDBJ databases">
        <title>Evolutionary Origins and Diversification of the Mycorrhizal Mutualists.</title>
        <authorList>
            <consortium name="DOE Joint Genome Institute"/>
            <consortium name="Mycorrhizal Genomics Consortium"/>
            <person name="Kohler A."/>
            <person name="Kuo A."/>
            <person name="Nagy L.G."/>
            <person name="Floudas D."/>
            <person name="Copeland A."/>
            <person name="Barry K.W."/>
            <person name="Cichocki N."/>
            <person name="Veneault-Fourrey C."/>
            <person name="LaButti K."/>
            <person name="Lindquist E.A."/>
            <person name="Lipzen A."/>
            <person name="Lundell T."/>
            <person name="Morin E."/>
            <person name="Murat C."/>
            <person name="Riley R."/>
            <person name="Ohm R."/>
            <person name="Sun H."/>
            <person name="Tunlid A."/>
            <person name="Henrissat B."/>
            <person name="Grigoriev I.V."/>
            <person name="Hibbett D.S."/>
            <person name="Martin F."/>
        </authorList>
    </citation>
    <scope>NUCLEOTIDE SEQUENCE [LARGE SCALE GENOMIC DNA]</scope>
    <source>
        <strain evidence="4">ATCC 200175</strain>
    </source>
</reference>
<evidence type="ECO:0000256" key="1">
    <source>
        <dbReference type="SAM" id="Phobius"/>
    </source>
</evidence>